<comment type="cofactor">
    <cofactor evidence="1">
        <name>Mg(2+)</name>
        <dbReference type="ChEBI" id="CHEBI:18420"/>
    </cofactor>
</comment>
<accession>A0A2G9ZLI0</accession>
<evidence type="ECO:0000256" key="6">
    <source>
        <dbReference type="PROSITE-ProRule" id="PRU00706"/>
    </source>
</evidence>
<dbReference type="Gene3D" id="3.30.70.141">
    <property type="entry name" value="Nucleoside diphosphate kinase-like domain"/>
    <property type="match status" value="1"/>
</dbReference>
<organism evidence="8 9">
    <name type="scientific">Candidatus Falkowbacteria bacterium CG23_combo_of_CG06-09_8_20_14_all_49_15</name>
    <dbReference type="NCBI Taxonomy" id="1974572"/>
    <lineage>
        <taxon>Bacteria</taxon>
        <taxon>Candidatus Falkowiibacteriota</taxon>
    </lineage>
</organism>
<proteinExistence type="inferred from homology"/>
<dbReference type="InterPro" id="IPR036850">
    <property type="entry name" value="NDK-like_dom_sf"/>
</dbReference>
<dbReference type="EMBL" id="PCSD01000025">
    <property type="protein sequence ID" value="PIP34029.1"/>
    <property type="molecule type" value="Genomic_DNA"/>
</dbReference>
<evidence type="ECO:0000256" key="5">
    <source>
        <dbReference type="ARBA" id="ARBA00022777"/>
    </source>
</evidence>
<gene>
    <name evidence="8" type="ORF">COX22_01225</name>
</gene>
<sequence length="202" mass="22576">MHPKEEKSLVIIKPDGIQRSLIGEIIRRYERTGLKLIAMKMLIPTEALATEHYYGVGGDAWLEEVGRKARAAYEKKGLTSPFPTNRANGEAVMKSNAKYLSSGPVVVMVWQGNQAVALIRKITGSTEPLSSDVGTIRGDFTLDSYAMADMDQRSVRNLIHASGSTEDAQKEMKIWFKAEEILRYRQVQEGILYDVNLDGIKE</sequence>
<keyword evidence="4 8" id="KW-0808">Transferase</keyword>
<name>A0A2G9ZLI0_9BACT</name>
<dbReference type="PANTHER" id="PTHR11349">
    <property type="entry name" value="NUCLEOSIDE DIPHOSPHATE KINASE"/>
    <property type="match status" value="1"/>
</dbReference>
<dbReference type="PROSITE" id="PS51374">
    <property type="entry name" value="NDPK_LIKE"/>
    <property type="match status" value="1"/>
</dbReference>
<dbReference type="AlphaFoldDB" id="A0A2G9ZLI0"/>
<evidence type="ECO:0000256" key="1">
    <source>
        <dbReference type="ARBA" id="ARBA00001946"/>
    </source>
</evidence>
<dbReference type="EC" id="2.7.4.6" evidence="3"/>
<evidence type="ECO:0000256" key="4">
    <source>
        <dbReference type="ARBA" id="ARBA00022679"/>
    </source>
</evidence>
<feature type="domain" description="Nucleoside diphosphate kinase-like" evidence="7">
    <location>
        <begin position="5"/>
        <end position="183"/>
    </location>
</feature>
<reference evidence="8 9" key="1">
    <citation type="submission" date="2017-09" db="EMBL/GenBank/DDBJ databases">
        <title>Depth-based differentiation of microbial function through sediment-hosted aquifers and enrichment of novel symbionts in the deep terrestrial subsurface.</title>
        <authorList>
            <person name="Probst A.J."/>
            <person name="Ladd B."/>
            <person name="Jarett J.K."/>
            <person name="Geller-Mcgrath D.E."/>
            <person name="Sieber C.M."/>
            <person name="Emerson J.B."/>
            <person name="Anantharaman K."/>
            <person name="Thomas B.C."/>
            <person name="Malmstrom R."/>
            <person name="Stieglmeier M."/>
            <person name="Klingl A."/>
            <person name="Woyke T."/>
            <person name="Ryan C.M."/>
            <person name="Banfield J.F."/>
        </authorList>
    </citation>
    <scope>NUCLEOTIDE SEQUENCE [LARGE SCALE GENOMIC DNA]</scope>
    <source>
        <strain evidence="8">CG23_combo_of_CG06-09_8_20_14_all_49_15</strain>
    </source>
</reference>
<dbReference type="CDD" id="cd04413">
    <property type="entry name" value="NDPk_I"/>
    <property type="match status" value="1"/>
</dbReference>
<evidence type="ECO:0000313" key="9">
    <source>
        <dbReference type="Proteomes" id="UP000230729"/>
    </source>
</evidence>
<comment type="similarity">
    <text evidence="2 6">Belongs to the NDK family.</text>
</comment>
<evidence type="ECO:0000256" key="2">
    <source>
        <dbReference type="ARBA" id="ARBA00008142"/>
    </source>
</evidence>
<keyword evidence="5 8" id="KW-0418">Kinase</keyword>
<comment type="caution">
    <text evidence="8">The sequence shown here is derived from an EMBL/GenBank/DDBJ whole genome shotgun (WGS) entry which is preliminary data.</text>
</comment>
<dbReference type="SUPFAM" id="SSF54919">
    <property type="entry name" value="Nucleoside diphosphate kinase, NDK"/>
    <property type="match status" value="1"/>
</dbReference>
<comment type="caution">
    <text evidence="6">Lacks conserved residue(s) required for the propagation of feature annotation.</text>
</comment>
<dbReference type="GO" id="GO:0004550">
    <property type="term" value="F:nucleoside diphosphate kinase activity"/>
    <property type="evidence" value="ECO:0007669"/>
    <property type="project" value="UniProtKB-EC"/>
</dbReference>
<dbReference type="Proteomes" id="UP000230729">
    <property type="component" value="Unassembled WGS sequence"/>
</dbReference>
<evidence type="ECO:0000256" key="3">
    <source>
        <dbReference type="ARBA" id="ARBA00012966"/>
    </source>
</evidence>
<dbReference type="InterPro" id="IPR034907">
    <property type="entry name" value="NDK-like_dom"/>
</dbReference>
<dbReference type="Pfam" id="PF00334">
    <property type="entry name" value="NDK"/>
    <property type="match status" value="2"/>
</dbReference>
<protein>
    <recommendedName>
        <fullName evidence="3">nucleoside-diphosphate kinase</fullName>
        <ecNumber evidence="3">2.7.4.6</ecNumber>
    </recommendedName>
</protein>
<dbReference type="SMART" id="SM00562">
    <property type="entry name" value="NDK"/>
    <property type="match status" value="1"/>
</dbReference>
<evidence type="ECO:0000313" key="8">
    <source>
        <dbReference type="EMBL" id="PIP34029.1"/>
    </source>
</evidence>
<evidence type="ECO:0000259" key="7">
    <source>
        <dbReference type="SMART" id="SM00562"/>
    </source>
</evidence>